<dbReference type="GO" id="GO:0005524">
    <property type="term" value="F:ATP binding"/>
    <property type="evidence" value="ECO:0007669"/>
    <property type="project" value="UniProtKB-KW"/>
</dbReference>
<protein>
    <submittedName>
        <fullName evidence="5">ABC transporter ATP-binding protein</fullName>
    </submittedName>
</protein>
<dbReference type="GO" id="GO:0016887">
    <property type="term" value="F:ATP hydrolysis activity"/>
    <property type="evidence" value="ECO:0007669"/>
    <property type="project" value="InterPro"/>
</dbReference>
<proteinExistence type="predicted"/>
<evidence type="ECO:0000256" key="1">
    <source>
        <dbReference type="ARBA" id="ARBA00022448"/>
    </source>
</evidence>
<dbReference type="AlphaFoldDB" id="A0A2S1LCA7"/>
<dbReference type="PANTHER" id="PTHR42939:SF1">
    <property type="entry name" value="ABC TRANSPORTER ATP-BINDING PROTEIN ALBC-RELATED"/>
    <property type="match status" value="1"/>
</dbReference>
<organism evidence="5 6">
    <name type="scientific">Flavobacterium faecale</name>
    <dbReference type="NCBI Taxonomy" id="1355330"/>
    <lineage>
        <taxon>Bacteria</taxon>
        <taxon>Pseudomonadati</taxon>
        <taxon>Bacteroidota</taxon>
        <taxon>Flavobacteriia</taxon>
        <taxon>Flavobacteriales</taxon>
        <taxon>Flavobacteriaceae</taxon>
        <taxon>Flavobacterium</taxon>
    </lineage>
</organism>
<keyword evidence="6" id="KW-1185">Reference proteome</keyword>
<reference evidence="5 6" key="1">
    <citation type="submission" date="2017-04" db="EMBL/GenBank/DDBJ databases">
        <title>Compelte genome sequence of WV33.</title>
        <authorList>
            <person name="Lee P.C."/>
        </authorList>
    </citation>
    <scope>NUCLEOTIDE SEQUENCE [LARGE SCALE GENOMIC DNA]</scope>
    <source>
        <strain evidence="5 6">WV33</strain>
    </source>
</reference>
<evidence type="ECO:0000256" key="3">
    <source>
        <dbReference type="ARBA" id="ARBA00022840"/>
    </source>
</evidence>
<keyword evidence="2" id="KW-0547">Nucleotide-binding</keyword>
<dbReference type="PROSITE" id="PS50893">
    <property type="entry name" value="ABC_TRANSPORTER_2"/>
    <property type="match status" value="1"/>
</dbReference>
<dbReference type="PANTHER" id="PTHR42939">
    <property type="entry name" value="ABC TRANSPORTER ATP-BINDING PROTEIN ALBC-RELATED"/>
    <property type="match status" value="1"/>
</dbReference>
<dbReference type="SMART" id="SM00382">
    <property type="entry name" value="AAA"/>
    <property type="match status" value="1"/>
</dbReference>
<dbReference type="Pfam" id="PF00005">
    <property type="entry name" value="ABC_tran"/>
    <property type="match status" value="1"/>
</dbReference>
<dbReference type="RefSeq" id="WP_108740288.1">
    <property type="nucleotide sequence ID" value="NZ_CP020918.1"/>
</dbReference>
<dbReference type="KEGG" id="ffa:FFWV33_07245"/>
<evidence type="ECO:0000313" key="6">
    <source>
        <dbReference type="Proteomes" id="UP000244527"/>
    </source>
</evidence>
<dbReference type="SUPFAM" id="SSF52540">
    <property type="entry name" value="P-loop containing nucleoside triphosphate hydrolases"/>
    <property type="match status" value="1"/>
</dbReference>
<feature type="domain" description="ABC transporter" evidence="4">
    <location>
        <begin position="2"/>
        <end position="210"/>
    </location>
</feature>
<keyword evidence="1" id="KW-0813">Transport</keyword>
<evidence type="ECO:0000259" key="4">
    <source>
        <dbReference type="PROSITE" id="PS50893"/>
    </source>
</evidence>
<dbReference type="OrthoDB" id="9801987at2"/>
<dbReference type="InterPro" id="IPR003439">
    <property type="entry name" value="ABC_transporter-like_ATP-bd"/>
</dbReference>
<evidence type="ECO:0000256" key="2">
    <source>
        <dbReference type="ARBA" id="ARBA00022741"/>
    </source>
</evidence>
<dbReference type="InterPro" id="IPR051782">
    <property type="entry name" value="ABC_Transporter_VariousFunc"/>
</dbReference>
<dbReference type="Gene3D" id="3.40.50.300">
    <property type="entry name" value="P-loop containing nucleotide triphosphate hydrolases"/>
    <property type="match status" value="1"/>
</dbReference>
<sequence>MLQINIVEKKYKDQVVLKEANFHILQNGIYGIVGKNGQGKTTLFKCILGFEPFEGSCTFDNKKIVLQDVAWCPAESPIYEELSPAEFYTFYCSILGIENNQSPKLFDVPEDKLVKEFSTGMKKKAFLNALFQKDYPVYILDEPFNGLDIEANYILMNYLKEKAQYSIVLISSHILDVLFTNCLRIFVVNQTTISAYDKEEYTEIPAKLFG</sequence>
<dbReference type="Proteomes" id="UP000244527">
    <property type="component" value="Chromosome"/>
</dbReference>
<dbReference type="InterPro" id="IPR003593">
    <property type="entry name" value="AAA+_ATPase"/>
</dbReference>
<gene>
    <name evidence="5" type="ORF">FFWV33_07245</name>
</gene>
<dbReference type="InterPro" id="IPR027417">
    <property type="entry name" value="P-loop_NTPase"/>
</dbReference>
<evidence type="ECO:0000313" key="5">
    <source>
        <dbReference type="EMBL" id="AWG21338.1"/>
    </source>
</evidence>
<dbReference type="EMBL" id="CP020918">
    <property type="protein sequence ID" value="AWG21338.1"/>
    <property type="molecule type" value="Genomic_DNA"/>
</dbReference>
<keyword evidence="3 5" id="KW-0067">ATP-binding</keyword>
<accession>A0A2S1LCA7</accession>
<name>A0A2S1LCA7_9FLAO</name>